<gene>
    <name evidence="6" type="ORF">JZ751_001149</name>
</gene>
<reference evidence="6" key="1">
    <citation type="thesis" date="2021" institute="BYU ScholarsArchive" country="Provo, UT, USA">
        <title>Applications of and Algorithms for Genome Assembly and Genomic Analyses with an Emphasis on Marine Teleosts.</title>
        <authorList>
            <person name="Pickett B.D."/>
        </authorList>
    </citation>
    <scope>NUCLEOTIDE SEQUENCE</scope>
    <source>
        <strain evidence="6">HI-2016</strain>
    </source>
</reference>
<keyword evidence="4" id="KW-0539">Nucleus</keyword>
<dbReference type="Proteomes" id="UP000824540">
    <property type="component" value="Unassembled WGS sequence"/>
</dbReference>
<keyword evidence="7" id="KW-1185">Reference proteome</keyword>
<keyword evidence="2" id="KW-0238">DNA-binding</keyword>
<evidence type="ECO:0000256" key="3">
    <source>
        <dbReference type="ARBA" id="ARBA00023163"/>
    </source>
</evidence>
<dbReference type="GO" id="GO:0019185">
    <property type="term" value="C:snRNA-activating protein complex"/>
    <property type="evidence" value="ECO:0007669"/>
    <property type="project" value="TreeGrafter"/>
</dbReference>
<evidence type="ECO:0000313" key="7">
    <source>
        <dbReference type="Proteomes" id="UP000824540"/>
    </source>
</evidence>
<evidence type="ECO:0000256" key="2">
    <source>
        <dbReference type="ARBA" id="ARBA00023125"/>
    </source>
</evidence>
<evidence type="ECO:0000313" key="6">
    <source>
        <dbReference type="EMBL" id="KAG9354440.1"/>
    </source>
</evidence>
<proteinExistence type="predicted"/>
<evidence type="ECO:0000256" key="1">
    <source>
        <dbReference type="ARBA" id="ARBA00023015"/>
    </source>
</evidence>
<organism evidence="6 7">
    <name type="scientific">Albula glossodonta</name>
    <name type="common">roundjaw bonefish</name>
    <dbReference type="NCBI Taxonomy" id="121402"/>
    <lineage>
        <taxon>Eukaryota</taxon>
        <taxon>Metazoa</taxon>
        <taxon>Chordata</taxon>
        <taxon>Craniata</taxon>
        <taxon>Vertebrata</taxon>
        <taxon>Euteleostomi</taxon>
        <taxon>Actinopterygii</taxon>
        <taxon>Neopterygii</taxon>
        <taxon>Teleostei</taxon>
        <taxon>Albuliformes</taxon>
        <taxon>Albulidae</taxon>
        <taxon>Albula</taxon>
    </lineage>
</organism>
<keyword evidence="1" id="KW-0805">Transcription regulation</keyword>
<dbReference type="PANTHER" id="PTHR46621">
    <property type="entry name" value="SNRNA-ACTIVATING PROTEIN COMPLEX SUBUNIT 4"/>
    <property type="match status" value="1"/>
</dbReference>
<dbReference type="PANTHER" id="PTHR46621:SF1">
    <property type="entry name" value="SNRNA-ACTIVATING PROTEIN COMPLEX SUBUNIT 4"/>
    <property type="match status" value="1"/>
</dbReference>
<sequence>MASSNLLTQRDEIRRQVEALEQCLDTDGVGDSIDISDSDEESEDGEQQALGVENLMAKREQIQSEIRELELTLSRDMASEEDSDEELALPSNAETCLQMNLVYQDILEEKLTELERLLVENQEQQKEVMVQLSGPAAPQATSSGLPPLKVFLGNFMKPYFKDKVTGLGKAGKRL</sequence>
<protein>
    <submittedName>
        <fullName evidence="6">Uncharacterized protein</fullName>
    </submittedName>
</protein>
<evidence type="ECO:0000256" key="5">
    <source>
        <dbReference type="SAM" id="MobiDB-lite"/>
    </source>
</evidence>
<dbReference type="EMBL" id="JAFBMS010000002">
    <property type="protein sequence ID" value="KAG9354440.1"/>
    <property type="molecule type" value="Genomic_DNA"/>
</dbReference>
<comment type="caution">
    <text evidence="6">The sequence shown here is derived from an EMBL/GenBank/DDBJ whole genome shotgun (WGS) entry which is preliminary data.</text>
</comment>
<dbReference type="OrthoDB" id="2143914at2759"/>
<dbReference type="GO" id="GO:0042795">
    <property type="term" value="P:snRNA transcription by RNA polymerase II"/>
    <property type="evidence" value="ECO:0007669"/>
    <property type="project" value="TreeGrafter"/>
</dbReference>
<accession>A0A8T2PSW3</accession>
<feature type="region of interest" description="Disordered" evidence="5">
    <location>
        <begin position="25"/>
        <end position="47"/>
    </location>
</feature>
<dbReference type="GO" id="GO:0001006">
    <property type="term" value="F:RNA polymerase III type 3 promoter sequence-specific DNA binding"/>
    <property type="evidence" value="ECO:0007669"/>
    <property type="project" value="TreeGrafter"/>
</dbReference>
<dbReference type="GO" id="GO:0042796">
    <property type="term" value="P:snRNA transcription by RNA polymerase III"/>
    <property type="evidence" value="ECO:0007669"/>
    <property type="project" value="TreeGrafter"/>
</dbReference>
<evidence type="ECO:0000256" key="4">
    <source>
        <dbReference type="ARBA" id="ARBA00023242"/>
    </source>
</evidence>
<dbReference type="InterPro" id="IPR051575">
    <property type="entry name" value="Myb-like_DNA-bd"/>
</dbReference>
<dbReference type="GO" id="GO:0000978">
    <property type="term" value="F:RNA polymerase II cis-regulatory region sequence-specific DNA binding"/>
    <property type="evidence" value="ECO:0007669"/>
    <property type="project" value="TreeGrafter"/>
</dbReference>
<keyword evidence="3" id="KW-0804">Transcription</keyword>
<dbReference type="AlphaFoldDB" id="A0A8T2PSW3"/>
<name>A0A8T2PSW3_9TELE</name>
<feature type="compositionally biased region" description="Acidic residues" evidence="5">
    <location>
        <begin position="34"/>
        <end position="46"/>
    </location>
</feature>